<sequence length="583" mass="63755">MKYISSVLRSSTVRRSSAHSRSSEKAHVIERGAVVSPRTVLLGLVLNSSEFLFVASIMDLDWTGLWERQSVTATPSFARDWSLLESNCALDREGFVPATCAVIRELHGATMPTIGRLLGSQWQPTTPVRVTACVMGATAGFGAVLFLAFDLNGPPATCTLASTSSLILGLALLEATLYEPTTPRFLLSTFVDARDVMTMTRTDTSGAATTVTANVTKVCITPDGQHVTPASHNVTSWAFASHPMGTNANEITLFQAILVPTILHLVNGDFLTTLLGWRGVLRQQPVPTYDFVSGLERRRLALLFLLLVRLPALGYIKVTRLYMVTTEDFGIYCIAMLMVSGLPVFAFCCCCLLLHMLPTPRALRGRAIRVLAPLFMLGTMFSVLIATCICTNPQSTHQDPIWRRPSSLSLHLPRTKTPLALGAYVSKDVPSVATLLAGEIAACVGLTLVVSIAVPMWQHRRWTLDTTFFARNEFLARERPHDCIKYGTKIFAQPSLIALLGYVFIEVAPKTRQDIAVNKDATSAPAEFLLLSMYDLVPTLLPWKLRCPHLVGSVLNYQYIPAAPSAVVGRHSKYVPTKGMCVS</sequence>
<feature type="transmembrane region" description="Helical" evidence="1">
    <location>
        <begin position="329"/>
        <end position="355"/>
    </location>
</feature>
<evidence type="ECO:0000313" key="3">
    <source>
        <dbReference type="Proteomes" id="UP000030745"/>
    </source>
</evidence>
<dbReference type="GeneID" id="24129817"/>
<organism evidence="2 3">
    <name type="scientific">Saprolegnia parasitica (strain CBS 223.65)</name>
    <dbReference type="NCBI Taxonomy" id="695850"/>
    <lineage>
        <taxon>Eukaryota</taxon>
        <taxon>Sar</taxon>
        <taxon>Stramenopiles</taxon>
        <taxon>Oomycota</taxon>
        <taxon>Saprolegniomycetes</taxon>
        <taxon>Saprolegniales</taxon>
        <taxon>Saprolegniaceae</taxon>
        <taxon>Saprolegnia</taxon>
    </lineage>
</organism>
<gene>
    <name evidence="2" type="ORF">SPRG_07549</name>
</gene>
<protein>
    <submittedName>
        <fullName evidence="2">Uncharacterized protein</fullName>
    </submittedName>
</protein>
<dbReference type="RefSeq" id="XP_012202073.1">
    <property type="nucleotide sequence ID" value="XM_012346683.1"/>
</dbReference>
<feature type="transmembrane region" description="Helical" evidence="1">
    <location>
        <begin position="300"/>
        <end position="323"/>
    </location>
</feature>
<reference evidence="2 3" key="1">
    <citation type="journal article" date="2013" name="PLoS Genet.">
        <title>Distinctive expansion of potential virulence genes in the genome of the oomycete fish pathogen Saprolegnia parasitica.</title>
        <authorList>
            <person name="Jiang R.H."/>
            <person name="de Bruijn I."/>
            <person name="Haas B.J."/>
            <person name="Belmonte R."/>
            <person name="Lobach L."/>
            <person name="Christie J."/>
            <person name="van den Ackerveken G."/>
            <person name="Bottin A."/>
            <person name="Bulone V."/>
            <person name="Diaz-Moreno S.M."/>
            <person name="Dumas B."/>
            <person name="Fan L."/>
            <person name="Gaulin E."/>
            <person name="Govers F."/>
            <person name="Grenville-Briggs L.J."/>
            <person name="Horner N.R."/>
            <person name="Levin J.Z."/>
            <person name="Mammella M."/>
            <person name="Meijer H.J."/>
            <person name="Morris P."/>
            <person name="Nusbaum C."/>
            <person name="Oome S."/>
            <person name="Phillips A.J."/>
            <person name="van Rooyen D."/>
            <person name="Rzeszutek E."/>
            <person name="Saraiva M."/>
            <person name="Secombes C.J."/>
            <person name="Seidl M.F."/>
            <person name="Snel B."/>
            <person name="Stassen J.H."/>
            <person name="Sykes S."/>
            <person name="Tripathy S."/>
            <person name="van den Berg H."/>
            <person name="Vega-Arreguin J.C."/>
            <person name="Wawra S."/>
            <person name="Young S.K."/>
            <person name="Zeng Q."/>
            <person name="Dieguez-Uribeondo J."/>
            <person name="Russ C."/>
            <person name="Tyler B.M."/>
            <person name="van West P."/>
        </authorList>
    </citation>
    <scope>NUCLEOTIDE SEQUENCE [LARGE SCALE GENOMIC DNA]</scope>
    <source>
        <strain evidence="2 3">CBS 223.65</strain>
    </source>
</reference>
<dbReference type="AlphaFoldDB" id="A0A067C962"/>
<feature type="transmembrane region" description="Helical" evidence="1">
    <location>
        <begin position="367"/>
        <end position="386"/>
    </location>
</feature>
<dbReference type="EMBL" id="KK583218">
    <property type="protein sequence ID" value="KDO27299.1"/>
    <property type="molecule type" value="Genomic_DNA"/>
</dbReference>
<dbReference type="VEuPathDB" id="FungiDB:SPRG_07549"/>
<keyword evidence="3" id="KW-1185">Reference proteome</keyword>
<keyword evidence="1" id="KW-0472">Membrane</keyword>
<evidence type="ECO:0000256" key="1">
    <source>
        <dbReference type="SAM" id="Phobius"/>
    </source>
</evidence>
<dbReference type="Proteomes" id="UP000030745">
    <property type="component" value="Unassembled WGS sequence"/>
</dbReference>
<feature type="transmembrane region" description="Helical" evidence="1">
    <location>
        <begin position="432"/>
        <end position="454"/>
    </location>
</feature>
<evidence type="ECO:0000313" key="2">
    <source>
        <dbReference type="EMBL" id="KDO27299.1"/>
    </source>
</evidence>
<proteinExistence type="predicted"/>
<keyword evidence="1" id="KW-1133">Transmembrane helix</keyword>
<dbReference type="KEGG" id="spar:SPRG_07549"/>
<accession>A0A067C962</accession>
<name>A0A067C962_SAPPC</name>
<keyword evidence="1" id="KW-0812">Transmembrane</keyword>